<reference evidence="2 3" key="1">
    <citation type="submission" date="2019-03" db="EMBL/GenBank/DDBJ databases">
        <title>Genomic Encyclopedia of Type Strains, Phase III (KMG-III): the genomes of soil and plant-associated and newly described type strains.</title>
        <authorList>
            <person name="Whitman W."/>
        </authorList>
    </citation>
    <scope>NUCLEOTIDE SEQUENCE [LARGE SCALE GENOMIC DNA]</scope>
    <source>
        <strain evidence="2 3">CECT 5797</strain>
    </source>
</reference>
<proteinExistence type="predicted"/>
<dbReference type="AlphaFoldDB" id="A0A4R6ZR33"/>
<dbReference type="RefSeq" id="WP_133635568.1">
    <property type="nucleotide sequence ID" value="NZ_SNZJ01000006.1"/>
</dbReference>
<protein>
    <submittedName>
        <fullName evidence="2">Uncharacterized protein</fullName>
    </submittedName>
</protein>
<keyword evidence="1" id="KW-1133">Transmembrane helix</keyword>
<dbReference type="OrthoDB" id="3199629at2"/>
<keyword evidence="1" id="KW-0812">Transmembrane</keyword>
<dbReference type="Proteomes" id="UP000295212">
    <property type="component" value="Unassembled WGS sequence"/>
</dbReference>
<keyword evidence="1" id="KW-0472">Membrane</keyword>
<sequence length="383" mass="40911">MTRVIRSSSDRLAFGLRAWRSWGASLLVVMALLLLFELGQGWLASRSQAPLFRVIVAGEPLTLDAETHAEFSRDLTALAMETEERLQARMRPWLDERLDSAFAPLESAVPDYLDWYYSPVGSYTRLGVALMGDLDDWLDEQLHRRLVEGTGLESALADLQADYPRRLVSEQQALADEMVATLQARYAPQQVAPEREGERRVHELDLDGVLQEALRDGLDTARWSTAAVGGSGASLLAGRALARRFGASAAAQGSRLALRSLVSRLGAGGMRSLAAGGAASAVAAPAGPGALVVGTVATAVSLAGIAGSEYAMLKVQEALHRPAKQTQLIEAIGETRRALRASLEASASAGAATLTGQVEAQATRAEDDEGMPHAYRILGRRGE</sequence>
<comment type="caution">
    <text evidence="2">The sequence shown here is derived from an EMBL/GenBank/DDBJ whole genome shotgun (WGS) entry which is preliminary data.</text>
</comment>
<feature type="transmembrane region" description="Helical" evidence="1">
    <location>
        <begin position="21"/>
        <end position="43"/>
    </location>
</feature>
<evidence type="ECO:0000256" key="1">
    <source>
        <dbReference type="SAM" id="Phobius"/>
    </source>
</evidence>
<evidence type="ECO:0000313" key="3">
    <source>
        <dbReference type="Proteomes" id="UP000295212"/>
    </source>
</evidence>
<dbReference type="EMBL" id="SNZJ01000006">
    <property type="protein sequence ID" value="TDR54965.1"/>
    <property type="molecule type" value="Genomic_DNA"/>
</dbReference>
<accession>A0A4R6ZR33</accession>
<evidence type="ECO:0000313" key="2">
    <source>
        <dbReference type="EMBL" id="TDR54965.1"/>
    </source>
</evidence>
<gene>
    <name evidence="2" type="ORF">DFP85_106110</name>
</gene>
<organism evidence="2 3">
    <name type="scientific">Halomonas ventosae</name>
    <dbReference type="NCBI Taxonomy" id="229007"/>
    <lineage>
        <taxon>Bacteria</taxon>
        <taxon>Pseudomonadati</taxon>
        <taxon>Pseudomonadota</taxon>
        <taxon>Gammaproteobacteria</taxon>
        <taxon>Oceanospirillales</taxon>
        <taxon>Halomonadaceae</taxon>
        <taxon>Halomonas</taxon>
    </lineage>
</organism>
<name>A0A4R6ZR33_9GAMM</name>